<evidence type="ECO:0000313" key="11">
    <source>
        <dbReference type="EMBL" id="CAE8637975.1"/>
    </source>
</evidence>
<feature type="non-terminal residue" evidence="11">
    <location>
        <position position="1"/>
    </location>
</feature>
<dbReference type="InterPro" id="IPR000719">
    <property type="entry name" value="Prot_kinase_dom"/>
</dbReference>
<dbReference type="Pfam" id="PF00069">
    <property type="entry name" value="Pkinase"/>
    <property type="match status" value="1"/>
</dbReference>
<feature type="binding site" evidence="7">
    <location>
        <begin position="241"/>
        <end position="242"/>
    </location>
    <ligand>
        <name>ATP</name>
        <dbReference type="ChEBI" id="CHEBI:30616"/>
    </ligand>
</feature>
<feature type="active site" description="Proton acceptor" evidence="6">
    <location>
        <position position="237"/>
    </location>
</feature>
<gene>
    <name evidence="11" type="ORF">PGLA1383_LOCUS53273</name>
</gene>
<comment type="caution">
    <text evidence="11">The sequence shown here is derived from an EMBL/GenBank/DDBJ whole genome shotgun (WGS) entry which is preliminary data.</text>
</comment>
<dbReference type="InterPro" id="IPR030616">
    <property type="entry name" value="Aur-like"/>
</dbReference>
<evidence type="ECO:0000256" key="3">
    <source>
        <dbReference type="ARBA" id="ARBA00022741"/>
    </source>
</evidence>
<dbReference type="OrthoDB" id="193931at2759"/>
<keyword evidence="12" id="KW-1185">Reference proteome</keyword>
<dbReference type="Gene3D" id="1.10.510.10">
    <property type="entry name" value="Transferase(Phosphotransferase) domain 1"/>
    <property type="match status" value="1"/>
</dbReference>
<keyword evidence="1" id="KW-0723">Serine/threonine-protein kinase</keyword>
<organism evidence="11 12">
    <name type="scientific">Polarella glacialis</name>
    <name type="common">Dinoflagellate</name>
    <dbReference type="NCBI Taxonomy" id="89957"/>
    <lineage>
        <taxon>Eukaryota</taxon>
        <taxon>Sar</taxon>
        <taxon>Alveolata</taxon>
        <taxon>Dinophyceae</taxon>
        <taxon>Suessiales</taxon>
        <taxon>Suessiaceae</taxon>
        <taxon>Polarella</taxon>
    </lineage>
</organism>
<dbReference type="GO" id="GO:0005524">
    <property type="term" value="F:ATP binding"/>
    <property type="evidence" value="ECO:0007669"/>
    <property type="project" value="UniProtKB-KW"/>
</dbReference>
<dbReference type="PROSITE" id="PS00108">
    <property type="entry name" value="PROTEIN_KINASE_ST"/>
    <property type="match status" value="1"/>
</dbReference>
<feature type="binding site" evidence="7">
    <location>
        <position position="142"/>
    </location>
    <ligand>
        <name>ATP</name>
        <dbReference type="ChEBI" id="CHEBI:30616"/>
    </ligand>
</feature>
<dbReference type="OMA" id="RWFESED"/>
<dbReference type="PANTHER" id="PTHR24350">
    <property type="entry name" value="SERINE/THREONINE-PROTEIN KINASE IAL-RELATED"/>
    <property type="match status" value="1"/>
</dbReference>
<keyword evidence="3 7" id="KW-0547">Nucleotide-binding</keyword>
<keyword evidence="2" id="KW-0808">Transferase</keyword>
<accession>A0A813HJU5</accession>
<proteinExistence type="predicted"/>
<dbReference type="PROSITE" id="PS50011">
    <property type="entry name" value="PROTEIN_KINASE_DOM"/>
    <property type="match status" value="1"/>
</dbReference>
<sequence length="331" mass="35662">MPPPGAVVPLLEELGHAPGAEVDGNELVATASQARPRPMLITYQSPRQKRARLALRSAPLALSSPGAGDCSSGGLEAASPPSLSSRSPSGLPQGDSPKASSLEAGGPELLSSFRVLDVLGKTHTCSVHLAVCPSSCKQVALKVINKTAFLSRRPRSRCLRREAELLAKLQHPRVVELHRWFESEDELCLVMEYVPGGDLLRSILDYGHFSEPQARRLFLQLADAVSYLHSQNVVHRDLKPENILLTEAARDSANVKVTDFGISRVAHRSRECQTFCGSQDYTAPEVLRMKLGSNTKLKMPSGGSPGGRPERSDGDGNDGYGKPADMWSLGV</sequence>
<dbReference type="Proteomes" id="UP000654075">
    <property type="component" value="Unassembled WGS sequence"/>
</dbReference>
<name>A0A813HJU5_POLGL</name>
<evidence type="ECO:0000256" key="5">
    <source>
        <dbReference type="ARBA" id="ARBA00022840"/>
    </source>
</evidence>
<feature type="domain" description="Protein kinase" evidence="10">
    <location>
        <begin position="113"/>
        <end position="331"/>
    </location>
</feature>
<dbReference type="InterPro" id="IPR011009">
    <property type="entry name" value="Kinase-like_dom_sf"/>
</dbReference>
<feature type="cross-link" description="Glycyl lysine isopeptide (Lys-Gly) (interchain with G-Cter in SUMO2)" evidence="8">
    <location>
        <position position="239"/>
    </location>
</feature>
<evidence type="ECO:0000256" key="8">
    <source>
        <dbReference type="PIRSR" id="PIRSR630616-3"/>
    </source>
</evidence>
<evidence type="ECO:0000256" key="2">
    <source>
        <dbReference type="ARBA" id="ARBA00022679"/>
    </source>
</evidence>
<evidence type="ECO:0000256" key="6">
    <source>
        <dbReference type="PIRSR" id="PIRSR630616-1"/>
    </source>
</evidence>
<feature type="region of interest" description="Disordered" evidence="9">
    <location>
        <begin position="293"/>
        <end position="331"/>
    </location>
</feature>
<protein>
    <recommendedName>
        <fullName evidence="10">Protein kinase domain-containing protein</fullName>
    </recommendedName>
</protein>
<evidence type="ECO:0000256" key="9">
    <source>
        <dbReference type="SAM" id="MobiDB-lite"/>
    </source>
</evidence>
<keyword evidence="5 7" id="KW-0067">ATP-binding</keyword>
<dbReference type="GO" id="GO:0004674">
    <property type="term" value="F:protein serine/threonine kinase activity"/>
    <property type="evidence" value="ECO:0007669"/>
    <property type="project" value="UniProtKB-KW"/>
</dbReference>
<evidence type="ECO:0000313" key="12">
    <source>
        <dbReference type="Proteomes" id="UP000654075"/>
    </source>
</evidence>
<dbReference type="SMART" id="SM00220">
    <property type="entry name" value="S_TKc"/>
    <property type="match status" value="1"/>
</dbReference>
<feature type="region of interest" description="Disordered" evidence="9">
    <location>
        <begin position="62"/>
        <end position="103"/>
    </location>
</feature>
<reference evidence="11" key="1">
    <citation type="submission" date="2021-02" db="EMBL/GenBank/DDBJ databases">
        <authorList>
            <person name="Dougan E. K."/>
            <person name="Rhodes N."/>
            <person name="Thang M."/>
            <person name="Chan C."/>
        </authorList>
    </citation>
    <scope>NUCLEOTIDE SEQUENCE</scope>
</reference>
<dbReference type="EMBL" id="CAJNNV010031821">
    <property type="protein sequence ID" value="CAE8637975.1"/>
    <property type="molecule type" value="Genomic_DNA"/>
</dbReference>
<dbReference type="SUPFAM" id="SSF56112">
    <property type="entry name" value="Protein kinase-like (PK-like)"/>
    <property type="match status" value="1"/>
</dbReference>
<evidence type="ECO:0000256" key="4">
    <source>
        <dbReference type="ARBA" id="ARBA00022777"/>
    </source>
</evidence>
<evidence type="ECO:0000256" key="1">
    <source>
        <dbReference type="ARBA" id="ARBA00022527"/>
    </source>
</evidence>
<feature type="compositionally biased region" description="Low complexity" evidence="9">
    <location>
        <begin position="79"/>
        <end position="92"/>
    </location>
</feature>
<dbReference type="InterPro" id="IPR008271">
    <property type="entry name" value="Ser/Thr_kinase_AS"/>
</dbReference>
<dbReference type="AlphaFoldDB" id="A0A813HJU5"/>
<feature type="binding site" evidence="7">
    <location>
        <position position="259"/>
    </location>
    <ligand>
        <name>ATP</name>
        <dbReference type="ChEBI" id="CHEBI:30616"/>
    </ligand>
</feature>
<evidence type="ECO:0000259" key="10">
    <source>
        <dbReference type="PROSITE" id="PS50011"/>
    </source>
</evidence>
<evidence type="ECO:0000256" key="7">
    <source>
        <dbReference type="PIRSR" id="PIRSR630616-2"/>
    </source>
</evidence>
<keyword evidence="4" id="KW-0418">Kinase</keyword>